<sequence length="127" mass="14712">MAEGLSIRDEEREFLSLHECLVAESTELYLDFSGSAAEFLPKIWMPKIDRVVNHQASLTEEELVPMQNLGFKILDRAYEDESEEEDLFDYQTIEIFDDVEMAAILRKAAQINGLDKLRRLVEDDRKA</sequence>
<gene>
    <name evidence="1" type="ORF">Z518_00342</name>
</gene>
<accession>A0A0D2HEZ1</accession>
<dbReference type="HOGENOM" id="CLU_1971720_0_0_1"/>
<evidence type="ECO:0000313" key="1">
    <source>
        <dbReference type="EMBL" id="KIX09263.1"/>
    </source>
</evidence>
<organism evidence="1 2">
    <name type="scientific">Rhinocladiella mackenziei CBS 650.93</name>
    <dbReference type="NCBI Taxonomy" id="1442369"/>
    <lineage>
        <taxon>Eukaryota</taxon>
        <taxon>Fungi</taxon>
        <taxon>Dikarya</taxon>
        <taxon>Ascomycota</taxon>
        <taxon>Pezizomycotina</taxon>
        <taxon>Eurotiomycetes</taxon>
        <taxon>Chaetothyriomycetidae</taxon>
        <taxon>Chaetothyriales</taxon>
        <taxon>Herpotrichiellaceae</taxon>
        <taxon>Rhinocladiella</taxon>
    </lineage>
</organism>
<dbReference type="VEuPathDB" id="FungiDB:Z518_00342"/>
<name>A0A0D2HEZ1_9EURO</name>
<dbReference type="EMBL" id="KN847475">
    <property type="protein sequence ID" value="KIX09263.1"/>
    <property type="molecule type" value="Genomic_DNA"/>
</dbReference>
<reference evidence="1 2" key="1">
    <citation type="submission" date="2015-01" db="EMBL/GenBank/DDBJ databases">
        <title>The Genome Sequence of Rhinocladiella mackenzie CBS 650.93.</title>
        <authorList>
            <consortium name="The Broad Institute Genomics Platform"/>
            <person name="Cuomo C."/>
            <person name="de Hoog S."/>
            <person name="Gorbushina A."/>
            <person name="Stielow B."/>
            <person name="Teixiera M."/>
            <person name="Abouelleil A."/>
            <person name="Chapman S.B."/>
            <person name="Priest M."/>
            <person name="Young S.K."/>
            <person name="Wortman J."/>
            <person name="Nusbaum C."/>
            <person name="Birren B."/>
        </authorList>
    </citation>
    <scope>NUCLEOTIDE SEQUENCE [LARGE SCALE GENOMIC DNA]</scope>
    <source>
        <strain evidence="1 2">CBS 650.93</strain>
    </source>
</reference>
<keyword evidence="2" id="KW-1185">Reference proteome</keyword>
<dbReference type="AlphaFoldDB" id="A0A0D2HEZ1"/>
<proteinExistence type="predicted"/>
<dbReference type="Proteomes" id="UP000053617">
    <property type="component" value="Unassembled WGS sequence"/>
</dbReference>
<dbReference type="GeneID" id="25288413"/>
<dbReference type="RefSeq" id="XP_013276399.1">
    <property type="nucleotide sequence ID" value="XM_013420945.1"/>
</dbReference>
<protein>
    <submittedName>
        <fullName evidence="1">Uncharacterized protein</fullName>
    </submittedName>
</protein>
<evidence type="ECO:0000313" key="2">
    <source>
        <dbReference type="Proteomes" id="UP000053617"/>
    </source>
</evidence>